<evidence type="ECO:0000256" key="2">
    <source>
        <dbReference type="ARBA" id="ARBA00012224"/>
    </source>
</evidence>
<dbReference type="InterPro" id="IPR015422">
    <property type="entry name" value="PyrdxlP-dep_Trfase_small"/>
</dbReference>
<comment type="similarity">
    <text evidence="5">Belongs to the class-II pyridoxal-phosphate-dependent aminotransferase family. MalY/PatB cystathionine beta-lyase subfamily.</text>
</comment>
<comment type="caution">
    <text evidence="7">The sequence shown here is derived from an EMBL/GenBank/DDBJ whole genome shotgun (WGS) entry which is preliminary data.</text>
</comment>
<keyword evidence="8" id="KW-1185">Reference proteome</keyword>
<comment type="cofactor">
    <cofactor evidence="1">
        <name>pyridoxal 5'-phosphate</name>
        <dbReference type="ChEBI" id="CHEBI:597326"/>
    </cofactor>
</comment>
<organism evidence="7 8">
    <name type="scientific">Pectobacterium polonicum</name>
    <dbReference type="NCBI Taxonomy" id="2485124"/>
    <lineage>
        <taxon>Bacteria</taxon>
        <taxon>Pseudomonadati</taxon>
        <taxon>Pseudomonadota</taxon>
        <taxon>Gammaproteobacteria</taxon>
        <taxon>Enterobacterales</taxon>
        <taxon>Pectobacteriaceae</taxon>
        <taxon>Pectobacterium</taxon>
    </lineage>
</organism>
<evidence type="ECO:0000256" key="5">
    <source>
        <dbReference type="ARBA" id="ARBA00037974"/>
    </source>
</evidence>
<sequence>MVEQECIFDLVINRSDSSSIKWGRYERAGIISFGTADMDFPSPSCIRDALVRKAESGMYAYEYKPDTYYQAVTEWFKQNHRWNVKPEWLTNCPGMWALFSLCLQAYTQKGDAILLHAPHFHPAVSVIEGAGRQIVAQPLLYNGHHYAFDAAEFEQIIVKNKVKLFFLVNPHNPTGLMLSRKELSIVADICEQHAVTVVSDEINSYLTYDDSEFVPYSSVSSASQHHSVTLTSPSKAFNLQGLTYAIGIIPNRAMWEQLEKIRVGMDFDFATNIFSITAAEAAYRDGKAWLTELNAYLQKNLDVMAEFFSQNMPNVRLIRPGGGYIAWLDFTAYQLSAEELKSIILDKAGVGLTWGETFGPQGDGFERINFACPRAVLLEGLERLKQAFS</sequence>
<keyword evidence="4 7" id="KW-0456">Lyase</keyword>
<evidence type="ECO:0000313" key="7">
    <source>
        <dbReference type="EMBL" id="MEQ9936143.1"/>
    </source>
</evidence>
<dbReference type="PANTHER" id="PTHR43525">
    <property type="entry name" value="PROTEIN MALY"/>
    <property type="match status" value="1"/>
</dbReference>
<dbReference type="EMBL" id="JBEHEF010000002">
    <property type="protein sequence ID" value="MEQ9936143.1"/>
    <property type="molecule type" value="Genomic_DNA"/>
</dbReference>
<evidence type="ECO:0000256" key="1">
    <source>
        <dbReference type="ARBA" id="ARBA00001933"/>
    </source>
</evidence>
<dbReference type="InterPro" id="IPR004839">
    <property type="entry name" value="Aminotransferase_I/II_large"/>
</dbReference>
<dbReference type="InterPro" id="IPR027619">
    <property type="entry name" value="C-S_lyase_PatB-like"/>
</dbReference>
<dbReference type="RefSeq" id="WP_211024901.1">
    <property type="nucleotide sequence ID" value="NZ_JAQRNC010000001.1"/>
</dbReference>
<dbReference type="CDD" id="cd00609">
    <property type="entry name" value="AAT_like"/>
    <property type="match status" value="1"/>
</dbReference>
<evidence type="ECO:0000256" key="4">
    <source>
        <dbReference type="ARBA" id="ARBA00023239"/>
    </source>
</evidence>
<dbReference type="Gene3D" id="3.90.1150.10">
    <property type="entry name" value="Aspartate Aminotransferase, domain 1"/>
    <property type="match status" value="1"/>
</dbReference>
<keyword evidence="3" id="KW-0663">Pyridoxal phosphate</keyword>
<gene>
    <name evidence="7" type="ORF">ABRQ07_00770</name>
</gene>
<dbReference type="GO" id="GO:0016829">
    <property type="term" value="F:lyase activity"/>
    <property type="evidence" value="ECO:0007669"/>
    <property type="project" value="UniProtKB-KW"/>
</dbReference>
<protein>
    <recommendedName>
        <fullName evidence="2">cysteine-S-conjugate beta-lyase</fullName>
        <ecNumber evidence="2">4.4.1.13</ecNumber>
    </recommendedName>
</protein>
<dbReference type="PANTHER" id="PTHR43525:SF1">
    <property type="entry name" value="PROTEIN MALY"/>
    <property type="match status" value="1"/>
</dbReference>
<proteinExistence type="inferred from homology"/>
<evidence type="ECO:0000313" key="8">
    <source>
        <dbReference type="Proteomes" id="UP001463408"/>
    </source>
</evidence>
<dbReference type="Proteomes" id="UP001463408">
    <property type="component" value="Unassembled WGS sequence"/>
</dbReference>
<dbReference type="Pfam" id="PF00155">
    <property type="entry name" value="Aminotran_1_2"/>
    <property type="match status" value="1"/>
</dbReference>
<dbReference type="NCBIfam" id="TIGR04350">
    <property type="entry name" value="C_S_lyase_PatB"/>
    <property type="match status" value="1"/>
</dbReference>
<name>A0ABV1P4T9_9GAMM</name>
<dbReference type="EC" id="4.4.1.13" evidence="2"/>
<dbReference type="SUPFAM" id="SSF53383">
    <property type="entry name" value="PLP-dependent transferases"/>
    <property type="match status" value="1"/>
</dbReference>
<dbReference type="InterPro" id="IPR015424">
    <property type="entry name" value="PyrdxlP-dep_Trfase"/>
</dbReference>
<dbReference type="InterPro" id="IPR051798">
    <property type="entry name" value="Class-II_PLP-Dep_Aminotrans"/>
</dbReference>
<evidence type="ECO:0000256" key="3">
    <source>
        <dbReference type="ARBA" id="ARBA00022898"/>
    </source>
</evidence>
<dbReference type="InterPro" id="IPR015421">
    <property type="entry name" value="PyrdxlP-dep_Trfase_major"/>
</dbReference>
<dbReference type="Gene3D" id="3.40.640.10">
    <property type="entry name" value="Type I PLP-dependent aspartate aminotransferase-like (Major domain)"/>
    <property type="match status" value="1"/>
</dbReference>
<accession>A0ABV1P4T9</accession>
<reference evidence="7 8" key="1">
    <citation type="submission" date="2024-06" db="EMBL/GenBank/DDBJ databases">
        <title>Pangenomics to understand the prophage dynamics in the radiating lineages of P. brasiliense.</title>
        <authorList>
            <person name="Pardeshi L.A."/>
            <person name="Van Duivenbode I."/>
            <person name="Jonkheer E.M."/>
            <person name="Pel M.J.C."/>
            <person name="Kupczok A."/>
            <person name="De Ridder D."/>
            <person name="Smit S."/>
            <person name="Van Der Lee T.J."/>
        </authorList>
    </citation>
    <scope>NUCLEOTIDE SEQUENCE [LARGE SCALE GENOMIC DNA]</scope>
    <source>
        <strain evidence="7 8">PD 8607</strain>
    </source>
</reference>
<feature type="domain" description="Aminotransferase class I/classII large" evidence="6">
    <location>
        <begin position="30"/>
        <end position="384"/>
    </location>
</feature>
<evidence type="ECO:0000259" key="6">
    <source>
        <dbReference type="Pfam" id="PF00155"/>
    </source>
</evidence>